<evidence type="ECO:0000313" key="2">
    <source>
        <dbReference type="EMBL" id="MBB2181294.1"/>
    </source>
</evidence>
<keyword evidence="2" id="KW-0808">Transferase</keyword>
<dbReference type="InterPro" id="IPR027417">
    <property type="entry name" value="P-loop_NTPase"/>
</dbReference>
<dbReference type="GO" id="GO:0003887">
    <property type="term" value="F:DNA-directed DNA polymerase activity"/>
    <property type="evidence" value="ECO:0007669"/>
    <property type="project" value="UniProtKB-EC"/>
</dbReference>
<dbReference type="InterPro" id="IPR050238">
    <property type="entry name" value="DNA_Rep/Repair_Clamp_Loader"/>
</dbReference>
<dbReference type="Gene3D" id="3.40.50.300">
    <property type="entry name" value="P-loop containing nucleotide triphosphate hydrolases"/>
    <property type="match status" value="1"/>
</dbReference>
<sequence length="331" mass="37527">MQNFGLIIGHESIIEHLQNAISSRKVSHAYIICGEEGMGKKLLAGVFAKTLQCEEGGIEACNRCKSCMQYDSGNHPDIIWVTHEKASIGVDDIRVQVNADIHVKPYNSPYKVYIIDSADKLTEQAQNALLKTIEEPPEYAIILLLVNNISSMLPTILSRCVLLNLRPVDKQQIKEYLMTRHHIPDYKAEMAAAFSGGNVGKAIKYASSEEFEQMKENVLHILKYIDEMELHEIVSGLKTLTSNKASIEDYIDLMLLWYRDVLMYKATMNPDLLLYREELTFLKIQANTRSYEGVENIIKAMEKAKIRLKANVNFDIAIELMLLTIKENSNG</sequence>
<protein>
    <submittedName>
        <fullName evidence="2">DNA polymerase III subunit delta</fullName>
        <ecNumber evidence="2">2.7.7.7</ecNumber>
    </submittedName>
</protein>
<dbReference type="InterPro" id="IPR004622">
    <property type="entry name" value="DNA_pol_HolB"/>
</dbReference>
<dbReference type="NCBIfam" id="TIGR00678">
    <property type="entry name" value="holB"/>
    <property type="match status" value="1"/>
</dbReference>
<evidence type="ECO:0000259" key="1">
    <source>
        <dbReference type="SMART" id="SM00382"/>
    </source>
</evidence>
<dbReference type="PANTHER" id="PTHR11669:SF8">
    <property type="entry name" value="DNA POLYMERASE III SUBUNIT DELTA"/>
    <property type="match status" value="1"/>
</dbReference>
<feature type="domain" description="AAA+ ATPase" evidence="1">
    <location>
        <begin position="26"/>
        <end position="168"/>
    </location>
</feature>
<dbReference type="EMBL" id="JACEGA010000001">
    <property type="protein sequence ID" value="MBB2181294.1"/>
    <property type="molecule type" value="Genomic_DNA"/>
</dbReference>
<proteinExistence type="predicted"/>
<organism evidence="2 3">
    <name type="scientific">Variimorphobacter saccharofermentans</name>
    <dbReference type="NCBI Taxonomy" id="2755051"/>
    <lineage>
        <taxon>Bacteria</taxon>
        <taxon>Bacillati</taxon>
        <taxon>Bacillota</taxon>
        <taxon>Clostridia</taxon>
        <taxon>Lachnospirales</taxon>
        <taxon>Lachnospiraceae</taxon>
        <taxon>Variimorphobacter</taxon>
    </lineage>
</organism>
<evidence type="ECO:0000313" key="3">
    <source>
        <dbReference type="Proteomes" id="UP000574276"/>
    </source>
</evidence>
<reference evidence="2 3" key="1">
    <citation type="submission" date="2020-07" db="EMBL/GenBank/DDBJ databases">
        <title>Characterization and genome sequencing of isolate MD1, a novel member within the family Lachnospiraceae.</title>
        <authorList>
            <person name="Rettenmaier R."/>
            <person name="Di Bello L."/>
            <person name="Zinser C."/>
            <person name="Scheitz K."/>
            <person name="Liebl W."/>
            <person name="Zverlov V."/>
        </authorList>
    </citation>
    <scope>NUCLEOTIDE SEQUENCE [LARGE SCALE GENOMIC DNA]</scope>
    <source>
        <strain evidence="2 3">MD1</strain>
    </source>
</reference>
<comment type="caution">
    <text evidence="2">The sequence shown here is derived from an EMBL/GenBank/DDBJ whole genome shotgun (WGS) entry which is preliminary data.</text>
</comment>
<dbReference type="GO" id="GO:0008408">
    <property type="term" value="F:3'-5' exonuclease activity"/>
    <property type="evidence" value="ECO:0007669"/>
    <property type="project" value="InterPro"/>
</dbReference>
<dbReference type="InterPro" id="IPR003593">
    <property type="entry name" value="AAA+_ATPase"/>
</dbReference>
<dbReference type="EC" id="2.7.7.7" evidence="2"/>
<dbReference type="AlphaFoldDB" id="A0A839JVJ2"/>
<name>A0A839JVJ2_9FIRM</name>
<keyword evidence="3" id="KW-1185">Reference proteome</keyword>
<dbReference type="SMART" id="SM00382">
    <property type="entry name" value="AAA"/>
    <property type="match status" value="1"/>
</dbReference>
<dbReference type="SUPFAM" id="SSF52540">
    <property type="entry name" value="P-loop containing nucleoside triphosphate hydrolases"/>
    <property type="match status" value="1"/>
</dbReference>
<accession>A0A839JVJ2</accession>
<dbReference type="Proteomes" id="UP000574276">
    <property type="component" value="Unassembled WGS sequence"/>
</dbReference>
<keyword evidence="2" id="KW-0548">Nucleotidyltransferase</keyword>
<dbReference type="GO" id="GO:0006261">
    <property type="term" value="P:DNA-templated DNA replication"/>
    <property type="evidence" value="ECO:0007669"/>
    <property type="project" value="TreeGrafter"/>
</dbReference>
<dbReference type="RefSeq" id="WP_228351075.1">
    <property type="nucleotide sequence ID" value="NZ_JACEGA010000001.1"/>
</dbReference>
<dbReference type="Pfam" id="PF13177">
    <property type="entry name" value="DNA_pol3_delta2"/>
    <property type="match status" value="1"/>
</dbReference>
<gene>
    <name evidence="2" type="primary">holB</name>
    <name evidence="2" type="ORF">H0486_00090</name>
</gene>
<dbReference type="PANTHER" id="PTHR11669">
    <property type="entry name" value="REPLICATION FACTOR C / DNA POLYMERASE III GAMMA-TAU SUBUNIT"/>
    <property type="match status" value="1"/>
</dbReference>